<proteinExistence type="predicted"/>
<evidence type="ECO:0008006" key="3">
    <source>
        <dbReference type="Google" id="ProtNLM"/>
    </source>
</evidence>
<dbReference type="InterPro" id="IPR024227">
    <property type="entry name" value="DUF3795"/>
</dbReference>
<dbReference type="Pfam" id="PF12675">
    <property type="entry name" value="DUF3795"/>
    <property type="match status" value="1"/>
</dbReference>
<accession>A0A0G0BZW0</accession>
<sequence>MRAEKHFSPGLIAPCGMNCGICSNYLAYKNDVKNKGVNITYCTSCNVRHKNCAFIKKRCPHGVGSKIDYCYQCATFPCENLIRLDTSYRKKYQMSMRENQNFIKEKGMDKFLESQEKRWKCQKCGGIISCHDGICYSCETSKLKAKVENIYAKVANEK</sequence>
<protein>
    <recommendedName>
        <fullName evidence="3">DUF3795 domain-containing protein</fullName>
    </recommendedName>
</protein>
<dbReference type="AlphaFoldDB" id="A0A0G0BZW0"/>
<dbReference type="EMBL" id="LBQB01000007">
    <property type="protein sequence ID" value="KKP69386.1"/>
    <property type="molecule type" value="Genomic_DNA"/>
</dbReference>
<organism evidence="1 2">
    <name type="scientific">candidate division CPR3 bacterium GW2011_GWF2_35_18</name>
    <dbReference type="NCBI Taxonomy" id="1618350"/>
    <lineage>
        <taxon>Bacteria</taxon>
        <taxon>Bacteria division CPR3</taxon>
    </lineage>
</organism>
<reference evidence="1 2" key="1">
    <citation type="journal article" date="2015" name="Nature">
        <title>rRNA introns, odd ribosomes, and small enigmatic genomes across a large radiation of phyla.</title>
        <authorList>
            <person name="Brown C.T."/>
            <person name="Hug L.A."/>
            <person name="Thomas B.C."/>
            <person name="Sharon I."/>
            <person name="Castelle C.J."/>
            <person name="Singh A."/>
            <person name="Wilkins M.J."/>
            <person name="Williams K.H."/>
            <person name="Banfield J.F."/>
        </authorList>
    </citation>
    <scope>NUCLEOTIDE SEQUENCE [LARGE SCALE GENOMIC DNA]</scope>
</reference>
<dbReference type="Proteomes" id="UP000034581">
    <property type="component" value="Unassembled WGS sequence"/>
</dbReference>
<evidence type="ECO:0000313" key="2">
    <source>
        <dbReference type="Proteomes" id="UP000034581"/>
    </source>
</evidence>
<evidence type="ECO:0000313" key="1">
    <source>
        <dbReference type="EMBL" id="KKP69386.1"/>
    </source>
</evidence>
<name>A0A0G0BZW0_UNCC3</name>
<comment type="caution">
    <text evidence="1">The sequence shown here is derived from an EMBL/GenBank/DDBJ whole genome shotgun (WGS) entry which is preliminary data.</text>
</comment>
<dbReference type="STRING" id="1618350.UR67_C0007G0091"/>
<gene>
    <name evidence="1" type="ORF">UR67_C0007G0091</name>
</gene>